<proteinExistence type="inferred from homology"/>
<keyword evidence="7" id="KW-1185">Reference proteome</keyword>
<sequence length="396" mass="42056">MKKRILLSMLFMLGLSVFVVGCNGEEVSETVADNDEVVKEIEEEADPDNTFTGPLTINPDIPDLDVLDIGPHGEQAESAKDLILTEEELQQIREGGYTAAIVMHYSGTDYMNAAVGAMRDTFERMGIEVIAETDAQFSAETQVNDIETVLARQPDIMISVPVDAVSTAGAYKQAIEQGVNVVFMDGVAEGLEPGEDYISIVSGDNSGNGAAAAHIMAEKLGGEGKIGVVYHDVNFFVTKNRSDAFEETIKNEYPNIEIVAKGGITGPNDGEEVASAMITRNSDIDGIFAPWDVPAEGVMSAARAAGREDLIITTVDLGENVARSIASDGIVKGLGAQLPYDQGVAQAILAGYAVLGKEAPPYVASPAIKVTQENVLDAWELIYGVEAPANVQDALK</sequence>
<gene>
    <name evidence="6" type="ORF">ACFFHM_12155</name>
</gene>
<protein>
    <submittedName>
        <fullName evidence="6">Substrate-binding domain-containing protein</fullName>
    </submittedName>
</protein>
<evidence type="ECO:0000313" key="7">
    <source>
        <dbReference type="Proteomes" id="UP001589838"/>
    </source>
</evidence>
<comment type="subcellular location">
    <subcellularLocation>
        <location evidence="1">Cell envelope</location>
    </subcellularLocation>
</comment>
<dbReference type="Proteomes" id="UP001589838">
    <property type="component" value="Unassembled WGS sequence"/>
</dbReference>
<evidence type="ECO:0000256" key="1">
    <source>
        <dbReference type="ARBA" id="ARBA00004196"/>
    </source>
</evidence>
<dbReference type="SUPFAM" id="SSF53822">
    <property type="entry name" value="Periplasmic binding protein-like I"/>
    <property type="match status" value="1"/>
</dbReference>
<comment type="similarity">
    <text evidence="2">Belongs to the bacterial solute-binding protein 2 family.</text>
</comment>
<dbReference type="RefSeq" id="WP_335958579.1">
    <property type="nucleotide sequence ID" value="NZ_JAXBLX010000002.1"/>
</dbReference>
<dbReference type="PANTHER" id="PTHR46847">
    <property type="entry name" value="D-ALLOSE-BINDING PERIPLASMIC PROTEIN-RELATED"/>
    <property type="match status" value="1"/>
</dbReference>
<dbReference type="PANTHER" id="PTHR46847:SF1">
    <property type="entry name" value="D-ALLOSE-BINDING PERIPLASMIC PROTEIN-RELATED"/>
    <property type="match status" value="1"/>
</dbReference>
<organism evidence="6 7">
    <name type="scientific">Halalkalibacter kiskunsagensis</name>
    <dbReference type="NCBI Taxonomy" id="1548599"/>
    <lineage>
        <taxon>Bacteria</taxon>
        <taxon>Bacillati</taxon>
        <taxon>Bacillota</taxon>
        <taxon>Bacilli</taxon>
        <taxon>Bacillales</taxon>
        <taxon>Bacillaceae</taxon>
        <taxon>Halalkalibacter</taxon>
    </lineage>
</organism>
<keyword evidence="3 4" id="KW-0732">Signal</keyword>
<evidence type="ECO:0000256" key="3">
    <source>
        <dbReference type="ARBA" id="ARBA00022729"/>
    </source>
</evidence>
<feature type="signal peptide" evidence="4">
    <location>
        <begin position="1"/>
        <end position="21"/>
    </location>
</feature>
<feature type="domain" description="Periplasmic binding protein" evidence="5">
    <location>
        <begin position="100"/>
        <end position="356"/>
    </location>
</feature>
<evidence type="ECO:0000313" key="6">
    <source>
        <dbReference type="EMBL" id="MFC0471219.1"/>
    </source>
</evidence>
<dbReference type="Gene3D" id="3.40.50.2300">
    <property type="match status" value="2"/>
</dbReference>
<dbReference type="InterPro" id="IPR025997">
    <property type="entry name" value="SBP_2_dom"/>
</dbReference>
<dbReference type="CDD" id="cd06316">
    <property type="entry name" value="PBP1_ABC_sugar_binding-like"/>
    <property type="match status" value="1"/>
</dbReference>
<dbReference type="EMBL" id="JBHLUX010000030">
    <property type="protein sequence ID" value="MFC0471219.1"/>
    <property type="molecule type" value="Genomic_DNA"/>
</dbReference>
<comment type="caution">
    <text evidence="6">The sequence shown here is derived from an EMBL/GenBank/DDBJ whole genome shotgun (WGS) entry which is preliminary data.</text>
</comment>
<dbReference type="InterPro" id="IPR028082">
    <property type="entry name" value="Peripla_BP_I"/>
</dbReference>
<evidence type="ECO:0000256" key="2">
    <source>
        <dbReference type="ARBA" id="ARBA00007639"/>
    </source>
</evidence>
<evidence type="ECO:0000259" key="5">
    <source>
        <dbReference type="Pfam" id="PF13407"/>
    </source>
</evidence>
<name>A0ABV6KD24_9BACI</name>
<dbReference type="PROSITE" id="PS51257">
    <property type="entry name" value="PROKAR_LIPOPROTEIN"/>
    <property type="match status" value="1"/>
</dbReference>
<dbReference type="Pfam" id="PF13407">
    <property type="entry name" value="Peripla_BP_4"/>
    <property type="match status" value="1"/>
</dbReference>
<evidence type="ECO:0000256" key="4">
    <source>
        <dbReference type="SAM" id="SignalP"/>
    </source>
</evidence>
<reference evidence="6 7" key="1">
    <citation type="submission" date="2024-09" db="EMBL/GenBank/DDBJ databases">
        <authorList>
            <person name="Sun Q."/>
            <person name="Mori K."/>
        </authorList>
    </citation>
    <scope>NUCLEOTIDE SEQUENCE [LARGE SCALE GENOMIC DNA]</scope>
    <source>
        <strain evidence="6 7">NCAIM B.02610</strain>
    </source>
</reference>
<feature type="chain" id="PRO_5045730098" evidence="4">
    <location>
        <begin position="22"/>
        <end position="396"/>
    </location>
</feature>
<accession>A0ABV6KD24</accession>